<dbReference type="EMBL" id="RQVQ01000015">
    <property type="protein sequence ID" value="RRJ90653.1"/>
    <property type="molecule type" value="Genomic_DNA"/>
</dbReference>
<protein>
    <submittedName>
        <fullName evidence="1">Uncharacterized protein</fullName>
    </submittedName>
</protein>
<gene>
    <name evidence="1" type="ORF">EG240_08160</name>
</gene>
<sequence length="249" mass="29209">MHKIISLIAVLIHSISFSQNPTTRFDGIFETTTQETSYKKFHFNNRGHVMINDSIAGVFIKEKNKIYIVSNTGFYFFNIEPNKIIRIDSFDNKLDYYKMNTSTNSIVFDTSKVNPELLYEYISYEYDLKTLEANLSLFTENEKYFIKMQSLCERGLGIACESYIDGIRMNQFRDGFVNNTELEFKQNVEIENICILYAKINPGKAYFQLSIYYASIKNNEKAKYYFELAKLNADPFLSKQLNEIEQYID</sequence>
<name>A0A3P3WDM6_9FLAO</name>
<accession>A0A3P3WDM6</accession>
<dbReference type="RefSeq" id="WP_125018897.1">
    <property type="nucleotide sequence ID" value="NZ_RQVQ01000015.1"/>
</dbReference>
<evidence type="ECO:0000313" key="1">
    <source>
        <dbReference type="EMBL" id="RRJ90653.1"/>
    </source>
</evidence>
<proteinExistence type="predicted"/>
<dbReference type="OrthoDB" id="667778at2"/>
<organism evidence="1 2">
    <name type="scientific">Paenimyroides tangerinum</name>
    <dbReference type="NCBI Taxonomy" id="2488728"/>
    <lineage>
        <taxon>Bacteria</taxon>
        <taxon>Pseudomonadati</taxon>
        <taxon>Bacteroidota</taxon>
        <taxon>Flavobacteriia</taxon>
        <taxon>Flavobacteriales</taxon>
        <taxon>Flavobacteriaceae</taxon>
        <taxon>Paenimyroides</taxon>
    </lineage>
</organism>
<keyword evidence="2" id="KW-1185">Reference proteome</keyword>
<evidence type="ECO:0000313" key="2">
    <source>
        <dbReference type="Proteomes" id="UP000275719"/>
    </source>
</evidence>
<dbReference type="Proteomes" id="UP000275719">
    <property type="component" value="Unassembled WGS sequence"/>
</dbReference>
<comment type="caution">
    <text evidence="1">The sequence shown here is derived from an EMBL/GenBank/DDBJ whole genome shotgun (WGS) entry which is preliminary data.</text>
</comment>
<reference evidence="1 2" key="1">
    <citation type="submission" date="2018-11" db="EMBL/GenBank/DDBJ databases">
        <title>Flavobacterium sp. nov., YIM 102701-2 draft genome.</title>
        <authorList>
            <person name="Li G."/>
            <person name="Jiang Y."/>
        </authorList>
    </citation>
    <scope>NUCLEOTIDE SEQUENCE [LARGE SCALE GENOMIC DNA]</scope>
    <source>
        <strain evidence="1 2">YIM 102701-2</strain>
    </source>
</reference>
<dbReference type="AlphaFoldDB" id="A0A3P3WDM6"/>